<keyword evidence="1" id="KW-0812">Transmembrane</keyword>
<accession>A0A3A2ZGU2</accession>
<proteinExistence type="predicted"/>
<gene>
    <name evidence="2" type="ORF">PHISCL_06155</name>
</gene>
<keyword evidence="3" id="KW-1185">Reference proteome</keyword>
<evidence type="ECO:0000313" key="3">
    <source>
        <dbReference type="Proteomes" id="UP000266188"/>
    </source>
</evidence>
<keyword evidence="1" id="KW-0472">Membrane</keyword>
<dbReference type="EMBL" id="MVGC01000224">
    <property type="protein sequence ID" value="RJE21493.1"/>
    <property type="molecule type" value="Genomic_DNA"/>
</dbReference>
<dbReference type="OrthoDB" id="5344006at2759"/>
<dbReference type="AlphaFoldDB" id="A0A3A2ZGU2"/>
<keyword evidence="1" id="KW-1133">Transmembrane helix</keyword>
<name>A0A3A2ZGU2_9EURO</name>
<protein>
    <submittedName>
        <fullName evidence="2">Uncharacterized protein</fullName>
    </submittedName>
</protein>
<organism evidence="2 3">
    <name type="scientific">Aspergillus sclerotialis</name>
    <dbReference type="NCBI Taxonomy" id="2070753"/>
    <lineage>
        <taxon>Eukaryota</taxon>
        <taxon>Fungi</taxon>
        <taxon>Dikarya</taxon>
        <taxon>Ascomycota</taxon>
        <taxon>Pezizomycotina</taxon>
        <taxon>Eurotiomycetes</taxon>
        <taxon>Eurotiomycetidae</taxon>
        <taxon>Eurotiales</taxon>
        <taxon>Aspergillaceae</taxon>
        <taxon>Aspergillus</taxon>
        <taxon>Aspergillus subgen. Polypaecilum</taxon>
    </lineage>
</organism>
<reference evidence="3" key="1">
    <citation type="submission" date="2017-02" db="EMBL/GenBank/DDBJ databases">
        <authorList>
            <person name="Tafer H."/>
            <person name="Lopandic K."/>
        </authorList>
    </citation>
    <scope>NUCLEOTIDE SEQUENCE [LARGE SCALE GENOMIC DNA]</scope>
    <source>
        <strain evidence="3">CBS 366.77</strain>
    </source>
</reference>
<comment type="caution">
    <text evidence="2">The sequence shown here is derived from an EMBL/GenBank/DDBJ whole genome shotgun (WGS) entry which is preliminary data.</text>
</comment>
<evidence type="ECO:0000256" key="1">
    <source>
        <dbReference type="SAM" id="Phobius"/>
    </source>
</evidence>
<evidence type="ECO:0000313" key="2">
    <source>
        <dbReference type="EMBL" id="RJE21493.1"/>
    </source>
</evidence>
<sequence>MSRTIQTSCTKTFWGTSTGISVCRSYKGLFAFTAIGTAATIASVWLDIIVRRRETRFGKYGQMTSETALGDVKLEDRNSAYLSAPLPPPPGPGTGVHDDDPWNVPHPVNARDGYPPEYWGGDRDSLDAGHHAAVERDYYGDSDYYYGQQTPAWSQGPRSRLGRREYEYSYLPEQTGYDPAAYR</sequence>
<dbReference type="Proteomes" id="UP000266188">
    <property type="component" value="Unassembled WGS sequence"/>
</dbReference>
<feature type="transmembrane region" description="Helical" evidence="1">
    <location>
        <begin position="29"/>
        <end position="50"/>
    </location>
</feature>